<dbReference type="AlphaFoldDB" id="Q0RGB6"/>
<dbReference type="STRING" id="326424.FRAAL4831"/>
<evidence type="ECO:0000313" key="2">
    <source>
        <dbReference type="Proteomes" id="UP000000657"/>
    </source>
</evidence>
<evidence type="ECO:0000313" key="1">
    <source>
        <dbReference type="EMBL" id="CAJ63472.1"/>
    </source>
</evidence>
<dbReference type="Gene3D" id="3.40.50.150">
    <property type="entry name" value="Vaccinia Virus protein VP39"/>
    <property type="match status" value="1"/>
</dbReference>
<keyword evidence="2" id="KW-1185">Reference proteome</keyword>
<dbReference type="InterPro" id="IPR029063">
    <property type="entry name" value="SAM-dependent_MTases_sf"/>
</dbReference>
<reference evidence="1 2" key="1">
    <citation type="journal article" date="2007" name="Genome Res.">
        <title>Genome characteristics of facultatively symbiotic Frankia sp. strains reflect host range and host plant biogeography.</title>
        <authorList>
            <person name="Normand P."/>
            <person name="Lapierre P."/>
            <person name="Tisa L.S."/>
            <person name="Gogarten J.P."/>
            <person name="Alloisio N."/>
            <person name="Bagnarol E."/>
            <person name="Bassi C.A."/>
            <person name="Berry A.M."/>
            <person name="Bickhart D.M."/>
            <person name="Choisne N."/>
            <person name="Couloux A."/>
            <person name="Cournoyer B."/>
            <person name="Cruveiller S."/>
            <person name="Daubin V."/>
            <person name="Demange N."/>
            <person name="Francino M.P."/>
            <person name="Goltsman E."/>
            <person name="Huang Y."/>
            <person name="Kopp O.R."/>
            <person name="Labarre L."/>
            <person name="Lapidus A."/>
            <person name="Lavire C."/>
            <person name="Marechal J."/>
            <person name="Martinez M."/>
            <person name="Mastronunzio J.E."/>
            <person name="Mullin B.C."/>
            <person name="Niemann J."/>
            <person name="Pujic P."/>
            <person name="Rawnsley T."/>
            <person name="Rouy Z."/>
            <person name="Schenowitz C."/>
            <person name="Sellstedt A."/>
            <person name="Tavares F."/>
            <person name="Tomkins J.P."/>
            <person name="Vallenet D."/>
            <person name="Valverde C."/>
            <person name="Wall L.G."/>
            <person name="Wang Y."/>
            <person name="Medigue C."/>
            <person name="Benson D.R."/>
        </authorList>
    </citation>
    <scope>NUCLEOTIDE SEQUENCE [LARGE SCALE GENOMIC DNA]</scope>
    <source>
        <strain evidence="2">DSM 45986 / CECT 9034 / ACN14a</strain>
    </source>
</reference>
<name>Q0RGB6_FRAAA</name>
<dbReference type="eggNOG" id="COG4106">
    <property type="taxonomic scope" value="Bacteria"/>
</dbReference>
<sequence length="302" mass="33221">MTIRQEDGHDATEGTGFDLKVDVPHPARMYDYFLGGKDNFPADRKTAEQVLGVFPNSRIVVRQNRLFMTRTTRYLAAELGVRQFLDIGTGIPTSPNLHEVAQAVAPDARIVYTDNDPIVLAHARALLASTPQGRTAYIDADLRDTRRILTAPELHQTLDLTSPVALSLIAIFHFIPDGDDPYGIMRHLVDLLPSGSYVSLTHLTADHDPAMREVERAYLASGVPMHLRTRAQVERFFDGLELVEPGLQVVHRWRPELADPAETDPAGDGATATDPAARVKAIPLSELTDAQVSIYGAVAYKP</sequence>
<dbReference type="Pfam" id="PF04672">
    <property type="entry name" value="Methyltransf_19"/>
    <property type="match status" value="1"/>
</dbReference>
<gene>
    <name evidence="1" type="ordered locus">FRAAL4831</name>
</gene>
<evidence type="ECO:0008006" key="3">
    <source>
        <dbReference type="Google" id="ProtNLM"/>
    </source>
</evidence>
<protein>
    <recommendedName>
        <fullName evidence="3">Methyltransferase</fullName>
    </recommendedName>
</protein>
<dbReference type="EMBL" id="CT573213">
    <property type="protein sequence ID" value="CAJ63472.1"/>
    <property type="molecule type" value="Genomic_DNA"/>
</dbReference>
<dbReference type="PIRSF" id="PIRSF017393">
    <property type="entry name" value="MTase_SAV2177"/>
    <property type="match status" value="1"/>
</dbReference>
<dbReference type="KEGG" id="fal:FRAAL4831"/>
<proteinExistence type="predicted"/>
<accession>Q0RGB6</accession>
<dbReference type="Proteomes" id="UP000000657">
    <property type="component" value="Chromosome"/>
</dbReference>
<dbReference type="RefSeq" id="WP_011605946.1">
    <property type="nucleotide sequence ID" value="NC_008278.1"/>
</dbReference>
<dbReference type="HOGENOM" id="CLU_067079_1_0_11"/>
<dbReference type="InterPro" id="IPR006764">
    <property type="entry name" value="SAM_dep_MeTrfase_SAV2177_type"/>
</dbReference>
<dbReference type="SUPFAM" id="SSF53335">
    <property type="entry name" value="S-adenosyl-L-methionine-dependent methyltransferases"/>
    <property type="match status" value="1"/>
</dbReference>
<dbReference type="OrthoDB" id="3215819at2"/>
<organism evidence="1 2">
    <name type="scientific">Frankia alni (strain DSM 45986 / CECT 9034 / ACN14a)</name>
    <dbReference type="NCBI Taxonomy" id="326424"/>
    <lineage>
        <taxon>Bacteria</taxon>
        <taxon>Bacillati</taxon>
        <taxon>Actinomycetota</taxon>
        <taxon>Actinomycetes</taxon>
        <taxon>Frankiales</taxon>
        <taxon>Frankiaceae</taxon>
        <taxon>Frankia</taxon>
    </lineage>
</organism>